<evidence type="ECO:0000313" key="2">
    <source>
        <dbReference type="Proteomes" id="UP000054558"/>
    </source>
</evidence>
<sequence>MEMLGKRASPEVASTSDVALLVNSFTELELSRDGRKTLTAEVLKTLDEEVTFLVRSSVSRGKYYGCSWSKAMLEALDPSVWPLLDVHKAFRASRVLANVVVLAPLLALDDVEIALLHQGVLGKTRGSPMGPTDFMEATTSQLIHVELVASALKIEGMREAIDVVLTLRGAYAPKKRRQEMS</sequence>
<protein>
    <submittedName>
        <fullName evidence="1">Uncharacterized protein</fullName>
    </submittedName>
</protein>
<accession>A0A1Y1IIG3</accession>
<keyword evidence="2" id="KW-1185">Reference proteome</keyword>
<organism evidence="1 2">
    <name type="scientific">Klebsormidium nitens</name>
    <name type="common">Green alga</name>
    <name type="synonym">Ulothrix nitens</name>
    <dbReference type="NCBI Taxonomy" id="105231"/>
    <lineage>
        <taxon>Eukaryota</taxon>
        <taxon>Viridiplantae</taxon>
        <taxon>Streptophyta</taxon>
        <taxon>Klebsormidiophyceae</taxon>
        <taxon>Klebsormidiales</taxon>
        <taxon>Klebsormidiaceae</taxon>
        <taxon>Klebsormidium</taxon>
    </lineage>
</organism>
<name>A0A1Y1IIG3_KLENI</name>
<reference evidence="1 2" key="1">
    <citation type="journal article" date="2014" name="Nat. Commun.">
        <title>Klebsormidium flaccidum genome reveals primary factors for plant terrestrial adaptation.</title>
        <authorList>
            <person name="Hori K."/>
            <person name="Maruyama F."/>
            <person name="Fujisawa T."/>
            <person name="Togashi T."/>
            <person name="Yamamoto N."/>
            <person name="Seo M."/>
            <person name="Sato S."/>
            <person name="Yamada T."/>
            <person name="Mori H."/>
            <person name="Tajima N."/>
            <person name="Moriyama T."/>
            <person name="Ikeuchi M."/>
            <person name="Watanabe M."/>
            <person name="Wada H."/>
            <person name="Kobayashi K."/>
            <person name="Saito M."/>
            <person name="Masuda T."/>
            <person name="Sasaki-Sekimoto Y."/>
            <person name="Mashiguchi K."/>
            <person name="Awai K."/>
            <person name="Shimojima M."/>
            <person name="Masuda S."/>
            <person name="Iwai M."/>
            <person name="Nobusawa T."/>
            <person name="Narise T."/>
            <person name="Kondo S."/>
            <person name="Saito H."/>
            <person name="Sato R."/>
            <person name="Murakawa M."/>
            <person name="Ihara Y."/>
            <person name="Oshima-Yamada Y."/>
            <person name="Ohtaka K."/>
            <person name="Satoh M."/>
            <person name="Sonobe K."/>
            <person name="Ishii M."/>
            <person name="Ohtani R."/>
            <person name="Kanamori-Sato M."/>
            <person name="Honoki R."/>
            <person name="Miyazaki D."/>
            <person name="Mochizuki H."/>
            <person name="Umetsu J."/>
            <person name="Higashi K."/>
            <person name="Shibata D."/>
            <person name="Kamiya Y."/>
            <person name="Sato N."/>
            <person name="Nakamura Y."/>
            <person name="Tabata S."/>
            <person name="Ida S."/>
            <person name="Kurokawa K."/>
            <person name="Ohta H."/>
        </authorList>
    </citation>
    <scope>NUCLEOTIDE SEQUENCE [LARGE SCALE GENOMIC DNA]</scope>
    <source>
        <strain evidence="1 2">NIES-2285</strain>
    </source>
</reference>
<dbReference type="Proteomes" id="UP000054558">
    <property type="component" value="Unassembled WGS sequence"/>
</dbReference>
<gene>
    <name evidence="1" type="ORF">KFL_006730060</name>
</gene>
<proteinExistence type="predicted"/>
<evidence type="ECO:0000313" key="1">
    <source>
        <dbReference type="EMBL" id="GAQ90685.1"/>
    </source>
</evidence>
<dbReference type="AlphaFoldDB" id="A0A1Y1IIG3"/>
<dbReference type="EMBL" id="DF237622">
    <property type="protein sequence ID" value="GAQ90685.1"/>
    <property type="molecule type" value="Genomic_DNA"/>
</dbReference>